<evidence type="ECO:0000259" key="3">
    <source>
        <dbReference type="Pfam" id="PF00294"/>
    </source>
</evidence>
<gene>
    <name evidence="4" type="ORF">CO059_00395</name>
</gene>
<evidence type="ECO:0000313" key="4">
    <source>
        <dbReference type="EMBL" id="PJC23142.1"/>
    </source>
</evidence>
<organism evidence="4 5">
    <name type="scientific">candidate division WWE3 bacterium CG_4_9_14_0_2_um_filter_48_10</name>
    <dbReference type="NCBI Taxonomy" id="1975078"/>
    <lineage>
        <taxon>Bacteria</taxon>
        <taxon>Katanobacteria</taxon>
    </lineage>
</organism>
<evidence type="ECO:0000256" key="2">
    <source>
        <dbReference type="ARBA" id="ARBA00022777"/>
    </source>
</evidence>
<dbReference type="AlphaFoldDB" id="A0A2M8EK65"/>
<evidence type="ECO:0000313" key="5">
    <source>
        <dbReference type="Proteomes" id="UP000228781"/>
    </source>
</evidence>
<accession>A0A2M8EK65</accession>
<sequence length="368" mass="40691">MKSFLHIFLREGSPTLLLMYPKRRIFLQLSPPLRRRFGKNRLMFDVVVTSSRRLDRPDYDVVCIGAATEDIFFLSDRYRVEDQNLCFPWREKFTVEKLERHLGGGAFNASVAYCRLGLEVAFWGQVGNDPSGRMVKEALEREGISTTLLVVNPKTKTSTSALLSSGGERTIVMYRGANDDLLNTNPRWDKILDCRWIFFADLVGTSNDLLFEVVGKIKEGGIKLSYVPGQNELLLGKEKLAPVLAAAKILILNFHEAQSILGGGYSIKEMLVEFKKLGVGIPVITQDVEGSFAYDGKDFYHQEATPEVEVVDRTGAGDAFAATLTAGIILGKGIPESLLLAAKNASSEITKIGGTDGLLNLSQLESYQ</sequence>
<dbReference type="PANTHER" id="PTHR10584">
    <property type="entry name" value="SUGAR KINASE"/>
    <property type="match status" value="1"/>
</dbReference>
<dbReference type="GO" id="GO:0016301">
    <property type="term" value="F:kinase activity"/>
    <property type="evidence" value="ECO:0007669"/>
    <property type="project" value="UniProtKB-KW"/>
</dbReference>
<protein>
    <recommendedName>
        <fullName evidence="3">Carbohydrate kinase PfkB domain-containing protein</fullName>
    </recommendedName>
</protein>
<feature type="domain" description="Carbohydrate kinase PfkB" evidence="3">
    <location>
        <begin position="61"/>
        <end position="356"/>
    </location>
</feature>
<proteinExistence type="predicted"/>
<keyword evidence="1" id="KW-0808">Transferase</keyword>
<dbReference type="Pfam" id="PF00294">
    <property type="entry name" value="PfkB"/>
    <property type="match status" value="1"/>
</dbReference>
<dbReference type="PANTHER" id="PTHR10584:SF166">
    <property type="entry name" value="RIBOKINASE"/>
    <property type="match status" value="1"/>
</dbReference>
<dbReference type="InterPro" id="IPR029056">
    <property type="entry name" value="Ribokinase-like"/>
</dbReference>
<dbReference type="InterPro" id="IPR011611">
    <property type="entry name" value="PfkB_dom"/>
</dbReference>
<comment type="caution">
    <text evidence="4">The sequence shown here is derived from an EMBL/GenBank/DDBJ whole genome shotgun (WGS) entry which is preliminary data.</text>
</comment>
<reference evidence="5" key="1">
    <citation type="submission" date="2017-09" db="EMBL/GenBank/DDBJ databases">
        <title>Depth-based differentiation of microbial function through sediment-hosted aquifers and enrichment of novel symbionts in the deep terrestrial subsurface.</title>
        <authorList>
            <person name="Probst A.J."/>
            <person name="Ladd B."/>
            <person name="Jarett J.K."/>
            <person name="Geller-Mcgrath D.E."/>
            <person name="Sieber C.M.K."/>
            <person name="Emerson J.B."/>
            <person name="Anantharaman K."/>
            <person name="Thomas B.C."/>
            <person name="Malmstrom R."/>
            <person name="Stieglmeier M."/>
            <person name="Klingl A."/>
            <person name="Woyke T."/>
            <person name="Ryan C.M."/>
            <person name="Banfield J.F."/>
        </authorList>
    </citation>
    <scope>NUCLEOTIDE SEQUENCE [LARGE SCALE GENOMIC DNA]</scope>
</reference>
<dbReference type="Gene3D" id="3.40.1190.20">
    <property type="match status" value="1"/>
</dbReference>
<dbReference type="SUPFAM" id="SSF53613">
    <property type="entry name" value="Ribokinase-like"/>
    <property type="match status" value="1"/>
</dbReference>
<name>A0A2M8EK65_UNCKA</name>
<dbReference type="EMBL" id="PFSK01000008">
    <property type="protein sequence ID" value="PJC23142.1"/>
    <property type="molecule type" value="Genomic_DNA"/>
</dbReference>
<keyword evidence="2" id="KW-0418">Kinase</keyword>
<dbReference type="Proteomes" id="UP000228781">
    <property type="component" value="Unassembled WGS sequence"/>
</dbReference>
<evidence type="ECO:0000256" key="1">
    <source>
        <dbReference type="ARBA" id="ARBA00022679"/>
    </source>
</evidence>